<dbReference type="GO" id="GO:0005886">
    <property type="term" value="C:plasma membrane"/>
    <property type="evidence" value="ECO:0007669"/>
    <property type="project" value="TreeGrafter"/>
</dbReference>
<dbReference type="Gene3D" id="1.10.3080.10">
    <property type="entry name" value="Clc chloride channel"/>
    <property type="match status" value="1"/>
</dbReference>
<keyword evidence="6 8" id="KW-0472">Membrane</keyword>
<dbReference type="SUPFAM" id="SSF116726">
    <property type="entry name" value="TrkA C-terminal domain-like"/>
    <property type="match status" value="1"/>
</dbReference>
<evidence type="ECO:0000313" key="10">
    <source>
        <dbReference type="EMBL" id="MBC8559126.1"/>
    </source>
</evidence>
<organism evidence="10 11">
    <name type="scientific">Fumia xinanensis</name>
    <dbReference type="NCBI Taxonomy" id="2763659"/>
    <lineage>
        <taxon>Bacteria</taxon>
        <taxon>Bacillati</taxon>
        <taxon>Bacillota</taxon>
        <taxon>Clostridia</taxon>
        <taxon>Eubacteriales</taxon>
        <taxon>Oscillospiraceae</taxon>
        <taxon>Fumia</taxon>
    </lineage>
</organism>
<evidence type="ECO:0000256" key="1">
    <source>
        <dbReference type="ARBA" id="ARBA00004141"/>
    </source>
</evidence>
<dbReference type="SUPFAM" id="SSF81340">
    <property type="entry name" value="Clc chloride channel"/>
    <property type="match status" value="1"/>
</dbReference>
<feature type="transmembrane region" description="Helical" evidence="8">
    <location>
        <begin position="332"/>
        <end position="353"/>
    </location>
</feature>
<dbReference type="PROSITE" id="PS51202">
    <property type="entry name" value="RCK_C"/>
    <property type="match status" value="1"/>
</dbReference>
<keyword evidence="7" id="KW-0868">Chloride</keyword>
<evidence type="ECO:0000259" key="9">
    <source>
        <dbReference type="PROSITE" id="PS51202"/>
    </source>
</evidence>
<dbReference type="RefSeq" id="WP_249294015.1">
    <property type="nucleotide sequence ID" value="NZ_JACRSV010000001.1"/>
</dbReference>
<evidence type="ECO:0000256" key="3">
    <source>
        <dbReference type="ARBA" id="ARBA00022692"/>
    </source>
</evidence>
<dbReference type="GO" id="GO:0005247">
    <property type="term" value="F:voltage-gated chloride channel activity"/>
    <property type="evidence" value="ECO:0007669"/>
    <property type="project" value="TreeGrafter"/>
</dbReference>
<evidence type="ECO:0000256" key="7">
    <source>
        <dbReference type="ARBA" id="ARBA00023214"/>
    </source>
</evidence>
<dbReference type="InterPro" id="IPR036721">
    <property type="entry name" value="RCK_C_sf"/>
</dbReference>
<dbReference type="PRINTS" id="PR00762">
    <property type="entry name" value="CLCHANNEL"/>
</dbReference>
<keyword evidence="3 8" id="KW-0812">Transmembrane</keyword>
<feature type="transmembrane region" description="Helical" evidence="8">
    <location>
        <begin position="271"/>
        <end position="292"/>
    </location>
</feature>
<dbReference type="AlphaFoldDB" id="A0A926I6R3"/>
<proteinExistence type="predicted"/>
<dbReference type="PANTHER" id="PTHR45711">
    <property type="entry name" value="CHLORIDE CHANNEL PROTEIN"/>
    <property type="match status" value="1"/>
</dbReference>
<feature type="transmembrane region" description="Helical" evidence="8">
    <location>
        <begin position="159"/>
        <end position="184"/>
    </location>
</feature>
<feature type="domain" description="RCK C-terminal" evidence="9">
    <location>
        <begin position="434"/>
        <end position="516"/>
    </location>
</feature>
<feature type="transmembrane region" description="Helical" evidence="8">
    <location>
        <begin position="236"/>
        <end position="256"/>
    </location>
</feature>
<keyword evidence="5" id="KW-0406">Ion transport</keyword>
<dbReference type="EMBL" id="JACRSV010000001">
    <property type="protein sequence ID" value="MBC8559126.1"/>
    <property type="molecule type" value="Genomic_DNA"/>
</dbReference>
<reference evidence="10" key="1">
    <citation type="submission" date="2020-08" db="EMBL/GenBank/DDBJ databases">
        <title>Genome public.</title>
        <authorList>
            <person name="Liu C."/>
            <person name="Sun Q."/>
        </authorList>
    </citation>
    <scope>NUCLEOTIDE SEQUENCE</scope>
    <source>
        <strain evidence="10">NSJ-33</strain>
    </source>
</reference>
<accession>A0A926I6R3</accession>
<dbReference type="InterPro" id="IPR014743">
    <property type="entry name" value="Cl-channel_core"/>
</dbReference>
<dbReference type="CDD" id="cd01031">
    <property type="entry name" value="EriC"/>
    <property type="match status" value="1"/>
</dbReference>
<feature type="transmembrane region" description="Helical" evidence="8">
    <location>
        <begin position="62"/>
        <end position="79"/>
    </location>
</feature>
<evidence type="ECO:0000256" key="6">
    <source>
        <dbReference type="ARBA" id="ARBA00023136"/>
    </source>
</evidence>
<evidence type="ECO:0000256" key="4">
    <source>
        <dbReference type="ARBA" id="ARBA00022989"/>
    </source>
</evidence>
<feature type="transmembrane region" description="Helical" evidence="8">
    <location>
        <begin position="365"/>
        <end position="388"/>
    </location>
</feature>
<keyword evidence="4 8" id="KW-1133">Transmembrane helix</keyword>
<protein>
    <submittedName>
        <fullName evidence="10">ClC family H(+)/Cl(-) exchange transporter</fullName>
    </submittedName>
</protein>
<keyword evidence="11" id="KW-1185">Reference proteome</keyword>
<dbReference type="InterPro" id="IPR006037">
    <property type="entry name" value="RCK_C"/>
</dbReference>
<evidence type="ECO:0000256" key="2">
    <source>
        <dbReference type="ARBA" id="ARBA00022448"/>
    </source>
</evidence>
<evidence type="ECO:0000313" key="11">
    <source>
        <dbReference type="Proteomes" id="UP000610760"/>
    </source>
</evidence>
<comment type="subcellular location">
    <subcellularLocation>
        <location evidence="1">Membrane</location>
        <topology evidence="1">Multi-pass membrane protein</topology>
    </subcellularLocation>
</comment>
<gene>
    <name evidence="10" type="ORF">H8710_03485</name>
</gene>
<sequence length="527" mass="57184">MAQNHSISKTLERFRSFRYTLVLEGVAVGALSGFVIVLFRLILEHADMLLKGALEYGKENAWFIPVWLCILAAFSYLVYRLVKWEPMISGSGIPQVEGEMEGKLSQNWWKVLVAKCAGGILSIGSGLSLGREGPSIQLGAMAAKGFSRLTKRIKTEERLLMTCGASAGLAAAFNAPFAGVLFSLEEVHKNFSPEVLLSTMASSITADFIARNVFGLAPVFSFHVPQMMPLSQYGHVIFLGILLGLLGVVYNLFIGASQKLYAKIKWEPLRLLIPFVCAGALGFTLPEVLGGGHPLALKIAEGKFALSMLCLIFAVKFLFSMVSFGSGAPGGIFLPLLVMGAMIGSVYYGGVGAVNLVPDGLLSNFLILGMAGYFSAIVRAPITGIILISEMTGSFNHLLTLTIVSLFAYLVPDLLKCRPIYDSLLRRLLEKQKPGAQPEPTGEKVLIDCVISHGSAAENRTVADVVWPEHCLVVSVMRGEEELVPKGNTALRAGDRIILLCDENFASETHLTLEHQCRMVRLEQEGR</sequence>
<keyword evidence="2" id="KW-0813">Transport</keyword>
<dbReference type="GO" id="GO:0006813">
    <property type="term" value="P:potassium ion transport"/>
    <property type="evidence" value="ECO:0007669"/>
    <property type="project" value="InterPro"/>
</dbReference>
<evidence type="ECO:0000256" key="8">
    <source>
        <dbReference type="SAM" id="Phobius"/>
    </source>
</evidence>
<dbReference type="PANTHER" id="PTHR45711:SF6">
    <property type="entry name" value="CHLORIDE CHANNEL PROTEIN"/>
    <property type="match status" value="1"/>
</dbReference>
<feature type="transmembrane region" description="Helical" evidence="8">
    <location>
        <begin position="21"/>
        <end position="42"/>
    </location>
</feature>
<dbReference type="InterPro" id="IPR001807">
    <property type="entry name" value="ClC"/>
</dbReference>
<feature type="transmembrane region" description="Helical" evidence="8">
    <location>
        <begin position="394"/>
        <end position="411"/>
    </location>
</feature>
<dbReference type="Pfam" id="PF00654">
    <property type="entry name" value="Voltage_CLC"/>
    <property type="match status" value="1"/>
</dbReference>
<dbReference type="Proteomes" id="UP000610760">
    <property type="component" value="Unassembled WGS sequence"/>
</dbReference>
<dbReference type="GO" id="GO:0008324">
    <property type="term" value="F:monoatomic cation transmembrane transporter activity"/>
    <property type="evidence" value="ECO:0007669"/>
    <property type="project" value="InterPro"/>
</dbReference>
<dbReference type="Pfam" id="PF02080">
    <property type="entry name" value="TrkA_C"/>
    <property type="match status" value="1"/>
</dbReference>
<feature type="transmembrane region" description="Helical" evidence="8">
    <location>
        <begin position="304"/>
        <end position="326"/>
    </location>
</feature>
<dbReference type="Gene3D" id="3.30.70.1450">
    <property type="entry name" value="Regulator of K+ conductance, C-terminal domain"/>
    <property type="match status" value="1"/>
</dbReference>
<evidence type="ECO:0000256" key="5">
    <source>
        <dbReference type="ARBA" id="ARBA00023065"/>
    </source>
</evidence>
<comment type="caution">
    <text evidence="10">The sequence shown here is derived from an EMBL/GenBank/DDBJ whole genome shotgun (WGS) entry which is preliminary data.</text>
</comment>
<name>A0A926I6R3_9FIRM</name>